<dbReference type="Proteomes" id="UP000702544">
    <property type="component" value="Unassembled WGS sequence"/>
</dbReference>
<dbReference type="EMBL" id="JAACAK010000041">
    <property type="protein sequence ID" value="NIR74431.1"/>
    <property type="molecule type" value="Genomic_DNA"/>
</dbReference>
<sequence>MIETAATHQVEAGALADDEKVDLLGSVPFLSMHVGAALALFTGVSWAAVIACLTTFWLRMFAITAGYHRYFSHRSFKTGRVFQFVLAYLGATAAQNGPLWWASHHRLHHRHADTDRDIHSPGLRGMWWSHVGWILCRKYVGYDERLVRDLLRFPELRFIGRYHMIAPASLAVAMFALGAWLEGRWPALGTDGLQMLGWGFFISTVLTYHITFLVNSVAHMAGRRRFRTDDHSRNNWWVALLTLGEGWHNNHHRWPTSERQGFYWWEIDVTHYLLKALSWMGLVWDLRAPPERIYQEARRGRTEMKEAA</sequence>
<evidence type="ECO:0000256" key="12">
    <source>
        <dbReference type="SAM" id="Phobius"/>
    </source>
</evidence>
<dbReference type="PANTHER" id="PTHR11351">
    <property type="entry name" value="ACYL-COA DESATURASE"/>
    <property type="match status" value="1"/>
</dbReference>
<gene>
    <name evidence="14" type="ORF">GWO12_04885</name>
</gene>
<feature type="transmembrane region" description="Helical" evidence="12">
    <location>
        <begin position="196"/>
        <end position="218"/>
    </location>
</feature>
<feature type="transmembrane region" description="Helical" evidence="12">
    <location>
        <begin position="34"/>
        <end position="60"/>
    </location>
</feature>
<evidence type="ECO:0000256" key="5">
    <source>
        <dbReference type="ARBA" id="ARBA00022832"/>
    </source>
</evidence>
<evidence type="ECO:0000259" key="13">
    <source>
        <dbReference type="Pfam" id="PF00487"/>
    </source>
</evidence>
<feature type="domain" description="Fatty acid desaturase" evidence="13">
    <location>
        <begin position="45"/>
        <end position="276"/>
    </location>
</feature>
<proteinExistence type="inferred from homology"/>
<reference evidence="14 15" key="1">
    <citation type="submission" date="2020-01" db="EMBL/GenBank/DDBJ databases">
        <title>Genomes assembled from Gulf of Kutch pelagic sediment metagenomes.</title>
        <authorList>
            <person name="Chandrashekar M."/>
            <person name="Mahajan M.S."/>
            <person name="Dave K.J."/>
            <person name="Vatsa P."/>
            <person name="Nathani N.M."/>
        </authorList>
    </citation>
    <scope>NUCLEOTIDE SEQUENCE [LARGE SCALE GENOMIC DNA]</scope>
    <source>
        <strain evidence="14">KS3-K002</strain>
    </source>
</reference>
<organism evidence="14 15">
    <name type="scientific">Candidatus Kutchimonas denitrificans</name>
    <dbReference type="NCBI Taxonomy" id="3056748"/>
    <lineage>
        <taxon>Bacteria</taxon>
        <taxon>Pseudomonadati</taxon>
        <taxon>Gemmatimonadota</taxon>
        <taxon>Gemmatimonadia</taxon>
        <taxon>Candidatus Palauibacterales</taxon>
        <taxon>Candidatus Palauibacteraceae</taxon>
        <taxon>Candidatus Kutchimonas</taxon>
    </lineage>
</organism>
<evidence type="ECO:0000256" key="10">
    <source>
        <dbReference type="ARBA" id="ARBA00023136"/>
    </source>
</evidence>
<dbReference type="PRINTS" id="PR00075">
    <property type="entry name" value="FACDDSATRASE"/>
</dbReference>
<comment type="caution">
    <text evidence="14">The sequence shown here is derived from an EMBL/GenBank/DDBJ whole genome shotgun (WGS) entry which is preliminary data.</text>
</comment>
<name>A0AAE5C8F1_9BACT</name>
<dbReference type="InterPro" id="IPR015876">
    <property type="entry name" value="Acyl-CoA_DS"/>
</dbReference>
<evidence type="ECO:0000256" key="3">
    <source>
        <dbReference type="ARBA" id="ARBA00022516"/>
    </source>
</evidence>
<dbReference type="GO" id="GO:0006633">
    <property type="term" value="P:fatty acid biosynthetic process"/>
    <property type="evidence" value="ECO:0007669"/>
    <property type="project" value="UniProtKB-KW"/>
</dbReference>
<evidence type="ECO:0000256" key="4">
    <source>
        <dbReference type="ARBA" id="ARBA00022692"/>
    </source>
</evidence>
<comment type="subcellular location">
    <subcellularLocation>
        <location evidence="1">Membrane</location>
        <topology evidence="1">Multi-pass membrane protein</topology>
    </subcellularLocation>
</comment>
<keyword evidence="4 12" id="KW-0812">Transmembrane</keyword>
<evidence type="ECO:0000256" key="7">
    <source>
        <dbReference type="ARBA" id="ARBA00023002"/>
    </source>
</evidence>
<keyword evidence="5" id="KW-0276">Fatty acid metabolism</keyword>
<dbReference type="AlphaFoldDB" id="A0AAE5C8F1"/>
<dbReference type="GO" id="GO:0016717">
    <property type="term" value="F:oxidoreductase activity, acting on paired donors, with oxidation of a pair of donors resulting in the reduction of molecular oxygen to two molecules of water"/>
    <property type="evidence" value="ECO:0007669"/>
    <property type="project" value="InterPro"/>
</dbReference>
<evidence type="ECO:0000256" key="11">
    <source>
        <dbReference type="ARBA" id="ARBA00023160"/>
    </source>
</evidence>
<comment type="similarity">
    <text evidence="2">Belongs to the fatty acid desaturase type 2 family.</text>
</comment>
<accession>A0AAE5C8F1</accession>
<feature type="transmembrane region" description="Helical" evidence="12">
    <location>
        <begin position="161"/>
        <end position="181"/>
    </location>
</feature>
<keyword evidence="8" id="KW-0408">Iron</keyword>
<keyword evidence="10 12" id="KW-0472">Membrane</keyword>
<evidence type="ECO:0000256" key="6">
    <source>
        <dbReference type="ARBA" id="ARBA00022989"/>
    </source>
</evidence>
<keyword evidence="7" id="KW-0560">Oxidoreductase</keyword>
<evidence type="ECO:0000256" key="2">
    <source>
        <dbReference type="ARBA" id="ARBA00008749"/>
    </source>
</evidence>
<evidence type="ECO:0000313" key="15">
    <source>
        <dbReference type="Proteomes" id="UP000702544"/>
    </source>
</evidence>
<dbReference type="InterPro" id="IPR005804">
    <property type="entry name" value="FA_desaturase_dom"/>
</dbReference>
<evidence type="ECO:0000256" key="1">
    <source>
        <dbReference type="ARBA" id="ARBA00004141"/>
    </source>
</evidence>
<dbReference type="PANTHER" id="PTHR11351:SF31">
    <property type="entry name" value="DESATURASE 1, ISOFORM A-RELATED"/>
    <property type="match status" value="1"/>
</dbReference>
<keyword evidence="3" id="KW-0444">Lipid biosynthesis</keyword>
<keyword evidence="11" id="KW-0275">Fatty acid biosynthesis</keyword>
<keyword evidence="9" id="KW-0443">Lipid metabolism</keyword>
<protein>
    <submittedName>
        <fullName evidence="14">Acyl-CoA desaturase</fullName>
    </submittedName>
</protein>
<keyword evidence="6 12" id="KW-1133">Transmembrane helix</keyword>
<dbReference type="CDD" id="cd03505">
    <property type="entry name" value="Delta9-FADS-like"/>
    <property type="match status" value="1"/>
</dbReference>
<evidence type="ECO:0000313" key="14">
    <source>
        <dbReference type="EMBL" id="NIR74431.1"/>
    </source>
</evidence>
<evidence type="ECO:0000256" key="9">
    <source>
        <dbReference type="ARBA" id="ARBA00023098"/>
    </source>
</evidence>
<dbReference type="Pfam" id="PF00487">
    <property type="entry name" value="FA_desaturase"/>
    <property type="match status" value="1"/>
</dbReference>
<dbReference type="GO" id="GO:0016020">
    <property type="term" value="C:membrane"/>
    <property type="evidence" value="ECO:0007669"/>
    <property type="project" value="UniProtKB-SubCell"/>
</dbReference>
<evidence type="ECO:0000256" key="8">
    <source>
        <dbReference type="ARBA" id="ARBA00023004"/>
    </source>
</evidence>